<dbReference type="PANTHER" id="PTHR12479">
    <property type="entry name" value="LYSOSOMAL-ASSOCIATED TRANSMEMBRANE PROTEIN"/>
    <property type="match status" value="1"/>
</dbReference>
<evidence type="ECO:0000313" key="7">
    <source>
        <dbReference type="Proteomes" id="UP000050761"/>
    </source>
</evidence>
<feature type="transmembrane region" description="Helical" evidence="5">
    <location>
        <begin position="125"/>
        <end position="151"/>
    </location>
</feature>
<name>A0A3P7Z7I5_HELPZ</name>
<keyword evidence="7" id="KW-1185">Reference proteome</keyword>
<evidence type="ECO:0000256" key="3">
    <source>
        <dbReference type="ARBA" id="ARBA00022989"/>
    </source>
</evidence>
<gene>
    <name evidence="6" type="ORF">HPBE_LOCUS13450</name>
</gene>
<dbReference type="InterPro" id="IPR051115">
    <property type="entry name" value="LAPTM_transporter"/>
</dbReference>
<feature type="transmembrane region" description="Helical" evidence="5">
    <location>
        <begin position="171"/>
        <end position="195"/>
    </location>
</feature>
<evidence type="ECO:0000256" key="1">
    <source>
        <dbReference type="ARBA" id="ARBA00004127"/>
    </source>
</evidence>
<feature type="transmembrane region" description="Helical" evidence="5">
    <location>
        <begin position="99"/>
        <end position="118"/>
    </location>
</feature>
<dbReference type="Proteomes" id="UP000050761">
    <property type="component" value="Unassembled WGS sequence"/>
</dbReference>
<dbReference type="GO" id="GO:0005765">
    <property type="term" value="C:lysosomal membrane"/>
    <property type="evidence" value="ECO:0007669"/>
    <property type="project" value="TreeGrafter"/>
</dbReference>
<evidence type="ECO:0000256" key="2">
    <source>
        <dbReference type="ARBA" id="ARBA00022692"/>
    </source>
</evidence>
<dbReference type="WBParaSite" id="HPBE_0001344901-mRNA-1">
    <property type="protein sequence ID" value="HPBE_0001344901-mRNA-1"/>
    <property type="gene ID" value="HPBE_0001344901"/>
</dbReference>
<evidence type="ECO:0000256" key="4">
    <source>
        <dbReference type="ARBA" id="ARBA00023136"/>
    </source>
</evidence>
<dbReference type="EMBL" id="UZAH01027925">
    <property type="protein sequence ID" value="VDO96221.1"/>
    <property type="molecule type" value="Genomic_DNA"/>
</dbReference>
<dbReference type="AlphaFoldDB" id="A0A3P7Z7I5"/>
<sequence length="216" mass="23945">MRRVLDYLVLVGQRVRAYVRASVSVSTLRGSMPCVPTQREHSQAFNPTHVEYTCCFQQLHANTGSALIAVFHILVSSLVLSCVVRSLLTGGKSQIEAGFEIIFASVALVVSLALIAGLQCENRRVVITYIAAQVAAISLLFILFLALIMGLKAGILDDPDHNGYKTIEEEMLIVVEILCSLALVALEVWFLTVVLRSYHFITNKRHYMGVDREEHV</sequence>
<proteinExistence type="predicted"/>
<dbReference type="OrthoDB" id="5839639at2759"/>
<dbReference type="GO" id="GO:0012505">
    <property type="term" value="C:endomembrane system"/>
    <property type="evidence" value="ECO:0007669"/>
    <property type="project" value="UniProtKB-SubCell"/>
</dbReference>
<keyword evidence="4 5" id="KW-0472">Membrane</keyword>
<protein>
    <submittedName>
        <fullName evidence="8">MARVEL domain-containing protein</fullName>
    </submittedName>
</protein>
<reference evidence="6 7" key="1">
    <citation type="submission" date="2018-11" db="EMBL/GenBank/DDBJ databases">
        <authorList>
            <consortium name="Pathogen Informatics"/>
        </authorList>
    </citation>
    <scope>NUCLEOTIDE SEQUENCE [LARGE SCALE GENOMIC DNA]</scope>
</reference>
<evidence type="ECO:0000313" key="8">
    <source>
        <dbReference type="WBParaSite" id="HPBE_0001344901-mRNA-1"/>
    </source>
</evidence>
<dbReference type="PANTHER" id="PTHR12479:SF18">
    <property type="entry name" value="PROTEIN CBG16398"/>
    <property type="match status" value="1"/>
</dbReference>
<organism evidence="6">
    <name type="scientific">Heligmosomoides polygyrus</name>
    <name type="common">Parasitic roundworm</name>
    <dbReference type="NCBI Taxonomy" id="6339"/>
    <lineage>
        <taxon>Eukaryota</taxon>
        <taxon>Metazoa</taxon>
        <taxon>Ecdysozoa</taxon>
        <taxon>Nematoda</taxon>
        <taxon>Chromadorea</taxon>
        <taxon>Rhabditida</taxon>
        <taxon>Rhabditina</taxon>
        <taxon>Rhabditomorpha</taxon>
        <taxon>Strongyloidea</taxon>
        <taxon>Heligmosomidae</taxon>
        <taxon>Heligmosomoides</taxon>
    </lineage>
</organism>
<evidence type="ECO:0000313" key="6">
    <source>
        <dbReference type="EMBL" id="VDO96221.1"/>
    </source>
</evidence>
<keyword evidence="3 5" id="KW-1133">Transmembrane helix</keyword>
<feature type="transmembrane region" description="Helical" evidence="5">
    <location>
        <begin position="66"/>
        <end position="87"/>
    </location>
</feature>
<comment type="subcellular location">
    <subcellularLocation>
        <location evidence="1">Endomembrane system</location>
        <topology evidence="1">Multi-pass membrane protein</topology>
    </subcellularLocation>
</comment>
<reference evidence="8" key="2">
    <citation type="submission" date="2019-09" db="UniProtKB">
        <authorList>
            <consortium name="WormBaseParasite"/>
        </authorList>
    </citation>
    <scope>IDENTIFICATION</scope>
</reference>
<evidence type="ECO:0000256" key="5">
    <source>
        <dbReference type="SAM" id="Phobius"/>
    </source>
</evidence>
<accession>A0A3P7Z7I5</accession>
<keyword evidence="2 5" id="KW-0812">Transmembrane</keyword>